<feature type="signal peptide" evidence="1">
    <location>
        <begin position="1"/>
        <end position="19"/>
    </location>
</feature>
<sequence length="141" mass="15453">MKKLMMLCLIAGLAVNVMAQTKLQVTVKNIKGHKGDILVGLFDNDKDFPRNAMDGKVTKASGNEVTVVFENVKPGKYAVSVLHDANRNKDLDKNKLGIPKEGFGFSNNAMGAIGPPSFEKAQIDLQPDQKDLDISIDMKYM</sequence>
<evidence type="ECO:0000313" key="3">
    <source>
        <dbReference type="Proteomes" id="UP000190961"/>
    </source>
</evidence>
<dbReference type="EMBL" id="FUZU01000002">
    <property type="protein sequence ID" value="SKC78656.1"/>
    <property type="molecule type" value="Genomic_DNA"/>
</dbReference>
<protein>
    <submittedName>
        <fullName evidence="2">Uncharacterized conserved protein, DUF2141 family</fullName>
    </submittedName>
</protein>
<evidence type="ECO:0000313" key="2">
    <source>
        <dbReference type="EMBL" id="SKC78656.1"/>
    </source>
</evidence>
<organism evidence="2 3">
    <name type="scientific">Ohtaekwangia koreensis</name>
    <dbReference type="NCBI Taxonomy" id="688867"/>
    <lineage>
        <taxon>Bacteria</taxon>
        <taxon>Pseudomonadati</taxon>
        <taxon>Bacteroidota</taxon>
        <taxon>Cytophagia</taxon>
        <taxon>Cytophagales</taxon>
        <taxon>Fulvivirgaceae</taxon>
        <taxon>Ohtaekwangia</taxon>
    </lineage>
</organism>
<dbReference type="AlphaFoldDB" id="A0A1T5LRM6"/>
<gene>
    <name evidence="2" type="ORF">SAMN05660236_3788</name>
</gene>
<dbReference type="InterPro" id="IPR018673">
    <property type="entry name" value="DUF2141"/>
</dbReference>
<reference evidence="2 3" key="1">
    <citation type="submission" date="2017-02" db="EMBL/GenBank/DDBJ databases">
        <authorList>
            <person name="Peterson S.W."/>
        </authorList>
    </citation>
    <scope>NUCLEOTIDE SEQUENCE [LARGE SCALE GENOMIC DNA]</scope>
    <source>
        <strain evidence="2 3">DSM 25262</strain>
    </source>
</reference>
<accession>A0A1T5LRM6</accession>
<dbReference type="RefSeq" id="WP_079688294.1">
    <property type="nucleotide sequence ID" value="NZ_FUZU01000002.1"/>
</dbReference>
<dbReference type="Proteomes" id="UP000190961">
    <property type="component" value="Unassembled WGS sequence"/>
</dbReference>
<name>A0A1T5LRM6_9BACT</name>
<keyword evidence="1" id="KW-0732">Signal</keyword>
<dbReference type="Pfam" id="PF09912">
    <property type="entry name" value="DUF2141"/>
    <property type="match status" value="1"/>
</dbReference>
<feature type="chain" id="PRO_5012707722" evidence="1">
    <location>
        <begin position="20"/>
        <end position="141"/>
    </location>
</feature>
<keyword evidence="3" id="KW-1185">Reference proteome</keyword>
<dbReference type="STRING" id="688867.SAMN05660236_3788"/>
<evidence type="ECO:0000256" key="1">
    <source>
        <dbReference type="SAM" id="SignalP"/>
    </source>
</evidence>
<dbReference type="OrthoDB" id="9788332at2"/>
<proteinExistence type="predicted"/>